<name>A0A6A3MJF9_9STRA</name>
<proteinExistence type="predicted"/>
<dbReference type="SUPFAM" id="SSF56112">
    <property type="entry name" value="Protein kinase-like (PK-like)"/>
    <property type="match status" value="1"/>
</dbReference>
<dbReference type="Proteomes" id="UP000476176">
    <property type="component" value="Unassembled WGS sequence"/>
</dbReference>
<dbReference type="Proteomes" id="UP000440367">
    <property type="component" value="Unassembled WGS sequence"/>
</dbReference>
<dbReference type="AlphaFoldDB" id="A0A6A3MJF9"/>
<evidence type="ECO:0000313" key="4">
    <source>
        <dbReference type="Proteomes" id="UP000440367"/>
    </source>
</evidence>
<dbReference type="InterPro" id="IPR011009">
    <property type="entry name" value="Kinase-like_dom_sf"/>
</dbReference>
<sequence length="175" mass="19214">MSGVCDDPPSGSICIRVPSPYADANKLESVGGVVGSCGRAYLASPFPSCFLGDLGIGLRLHKSPQVTDYSTQERHQLHSVSSSRRREFVYARSNTTLKVLLTSEVLEQADIYSFCVVLAELDTWKIPVHECMGTNGKKAKPFQILEEVMSGVLRPSFSEDCPARIRRIGAVRTYT</sequence>
<dbReference type="EMBL" id="QXGD01000042">
    <property type="protein sequence ID" value="KAE9256684.1"/>
    <property type="molecule type" value="Genomic_DNA"/>
</dbReference>
<dbReference type="EMBL" id="QXGC01000108">
    <property type="protein sequence ID" value="KAE9249386.1"/>
    <property type="molecule type" value="Genomic_DNA"/>
</dbReference>
<comment type="caution">
    <text evidence="1">The sequence shown here is derived from an EMBL/GenBank/DDBJ whole genome shotgun (WGS) entry which is preliminary data.</text>
</comment>
<evidence type="ECO:0000313" key="5">
    <source>
        <dbReference type="Proteomes" id="UP000460718"/>
    </source>
</evidence>
<evidence type="ECO:0000313" key="1">
    <source>
        <dbReference type="EMBL" id="KAE9029988.1"/>
    </source>
</evidence>
<evidence type="ECO:0000313" key="3">
    <source>
        <dbReference type="EMBL" id="KAE9256684.1"/>
    </source>
</evidence>
<protein>
    <recommendedName>
        <fullName evidence="7">Protein kinase domain-containing protein</fullName>
    </recommendedName>
</protein>
<reference evidence="5 6" key="1">
    <citation type="submission" date="2018-09" db="EMBL/GenBank/DDBJ databases">
        <title>Genomic investigation of the strawberry pathogen Phytophthora fragariae indicates pathogenicity is determined by transcriptional variation in three key races.</title>
        <authorList>
            <person name="Adams T.M."/>
            <person name="Armitage A.D."/>
            <person name="Sobczyk M.K."/>
            <person name="Bates H.J."/>
            <person name="Dunwell J.M."/>
            <person name="Nellist C.F."/>
            <person name="Harrison R.J."/>
        </authorList>
    </citation>
    <scope>NUCLEOTIDE SEQUENCE [LARGE SCALE GENOMIC DNA]</scope>
    <source>
        <strain evidence="3 4">BC-1</strain>
        <strain evidence="2 6">BC-23</strain>
        <strain evidence="1 5">SCRP245</strain>
    </source>
</reference>
<evidence type="ECO:0000313" key="2">
    <source>
        <dbReference type="EMBL" id="KAE9249386.1"/>
    </source>
</evidence>
<organism evidence="1 5">
    <name type="scientific">Phytophthora fragariae</name>
    <dbReference type="NCBI Taxonomy" id="53985"/>
    <lineage>
        <taxon>Eukaryota</taxon>
        <taxon>Sar</taxon>
        <taxon>Stramenopiles</taxon>
        <taxon>Oomycota</taxon>
        <taxon>Peronosporomycetes</taxon>
        <taxon>Peronosporales</taxon>
        <taxon>Peronosporaceae</taxon>
        <taxon>Phytophthora</taxon>
    </lineage>
</organism>
<evidence type="ECO:0000313" key="6">
    <source>
        <dbReference type="Proteomes" id="UP000476176"/>
    </source>
</evidence>
<gene>
    <name evidence="3" type="ORF">PF002_g1731</name>
    <name evidence="2" type="ORF">PF004_g3426</name>
    <name evidence="1" type="ORF">PF011_g825</name>
</gene>
<dbReference type="Gene3D" id="1.10.510.10">
    <property type="entry name" value="Transferase(Phosphotransferase) domain 1"/>
    <property type="match status" value="1"/>
</dbReference>
<accession>A0A6A3MJF9</accession>
<dbReference type="EMBL" id="QXFW01000020">
    <property type="protein sequence ID" value="KAE9029988.1"/>
    <property type="molecule type" value="Genomic_DNA"/>
</dbReference>
<dbReference type="Proteomes" id="UP000460718">
    <property type="component" value="Unassembled WGS sequence"/>
</dbReference>
<evidence type="ECO:0008006" key="7">
    <source>
        <dbReference type="Google" id="ProtNLM"/>
    </source>
</evidence>